<dbReference type="AlphaFoldDB" id="A0A2S9QJ17"/>
<dbReference type="GO" id="GO:0016301">
    <property type="term" value="F:kinase activity"/>
    <property type="evidence" value="ECO:0007669"/>
    <property type="project" value="UniProtKB-KW"/>
</dbReference>
<protein>
    <submittedName>
        <fullName evidence="2">Glucokinase</fullName>
    </submittedName>
</protein>
<dbReference type="SUPFAM" id="SSF53067">
    <property type="entry name" value="Actin-like ATPase domain"/>
    <property type="match status" value="1"/>
</dbReference>
<dbReference type="PANTHER" id="PTHR18964">
    <property type="entry name" value="ROK (REPRESSOR, ORF, KINASE) FAMILY"/>
    <property type="match status" value="1"/>
</dbReference>
<evidence type="ECO:0000256" key="1">
    <source>
        <dbReference type="ARBA" id="ARBA00006479"/>
    </source>
</evidence>
<dbReference type="OrthoDB" id="7903685at2"/>
<dbReference type="PANTHER" id="PTHR18964:SF149">
    <property type="entry name" value="BIFUNCTIONAL UDP-N-ACETYLGLUCOSAMINE 2-EPIMERASE_N-ACETYLMANNOSAMINE KINASE"/>
    <property type="match status" value="1"/>
</dbReference>
<sequence>MNDQTGWQFLNHGGDMLPSVRVDGYNIGLRDKEGFVGDRANTGAFLEKLEELRLLYRKAGEDPLGEEATEEIKRKQIDEMLTGDDLNSAALVHGALEEFARSLSDVIRRFLRTASWQRTERIVIGGGFRESRVGRLAIARTQALLSGEGIKVEVVPIANHPDEAGLIGSLHMLPPYVLANHDGMLAVDIGGRNIRAGIVLSQVDKQADLGRAKVEKLVIWRHADDEPARTAAIGRLGEMLQDLRSRAEKNKIRLTPVIGVGCPGAIKPDGSIARGGQNLPGSNWEGANFNLPAALLKFVPKIGGQATHIVLHNDAVVQGLSEVPRMGDVKRWGILTIGTGLGNARFTNRQTEKGKGSAR</sequence>
<name>A0A2S9QJ17_9HYPH</name>
<dbReference type="InterPro" id="IPR000600">
    <property type="entry name" value="ROK"/>
</dbReference>
<dbReference type="InterPro" id="IPR043129">
    <property type="entry name" value="ATPase_NBD"/>
</dbReference>
<keyword evidence="3" id="KW-1185">Reference proteome</keyword>
<keyword evidence="2" id="KW-0808">Transferase</keyword>
<accession>A0A2S9QJ17</accession>
<comment type="caution">
    <text evidence="2">The sequence shown here is derived from an EMBL/GenBank/DDBJ whole genome shotgun (WGS) entry which is preliminary data.</text>
</comment>
<organism evidence="2 3">
    <name type="scientific">Labrys okinawensis</name>
    <dbReference type="NCBI Taxonomy" id="346911"/>
    <lineage>
        <taxon>Bacteria</taxon>
        <taxon>Pseudomonadati</taxon>
        <taxon>Pseudomonadota</taxon>
        <taxon>Alphaproteobacteria</taxon>
        <taxon>Hyphomicrobiales</taxon>
        <taxon>Xanthobacteraceae</taxon>
        <taxon>Labrys</taxon>
    </lineage>
</organism>
<evidence type="ECO:0000313" key="3">
    <source>
        <dbReference type="Proteomes" id="UP000237682"/>
    </source>
</evidence>
<keyword evidence="2" id="KW-0418">Kinase</keyword>
<dbReference type="RefSeq" id="WP_105860256.1">
    <property type="nucleotide sequence ID" value="NZ_PUEJ01000001.1"/>
</dbReference>
<dbReference type="EMBL" id="PUEJ01000001">
    <property type="protein sequence ID" value="PRH89292.1"/>
    <property type="molecule type" value="Genomic_DNA"/>
</dbReference>
<dbReference type="Proteomes" id="UP000237682">
    <property type="component" value="Unassembled WGS sequence"/>
</dbReference>
<dbReference type="Gene3D" id="3.30.420.40">
    <property type="match status" value="1"/>
</dbReference>
<dbReference type="CDD" id="cd23763">
    <property type="entry name" value="ASKHA_ATPase_ROK"/>
    <property type="match status" value="1"/>
</dbReference>
<gene>
    <name evidence="2" type="ORF">C5L14_01475</name>
</gene>
<reference evidence="2 3" key="1">
    <citation type="submission" date="2018-02" db="EMBL/GenBank/DDBJ databases">
        <title>Whole genome sequencing of endophytic bacterium.</title>
        <authorList>
            <person name="Eedara R."/>
            <person name="Podile A.R."/>
        </authorList>
    </citation>
    <scope>NUCLEOTIDE SEQUENCE [LARGE SCALE GENOMIC DNA]</scope>
    <source>
        <strain evidence="2 3">RP1T</strain>
    </source>
</reference>
<evidence type="ECO:0000313" key="2">
    <source>
        <dbReference type="EMBL" id="PRH89292.1"/>
    </source>
</evidence>
<comment type="similarity">
    <text evidence="1">Belongs to the ROK (NagC/XylR) family.</text>
</comment>
<proteinExistence type="inferred from homology"/>